<gene>
    <name evidence="2" type="ORF">RN605_08125</name>
    <name evidence="1" type="ORF">RN608_00955</name>
</gene>
<evidence type="ECO:0000313" key="2">
    <source>
        <dbReference type="EMBL" id="WNM20655.1"/>
    </source>
</evidence>
<dbReference type="KEGG" id="fcj:RN605_08125"/>
<evidence type="ECO:0000313" key="3">
    <source>
        <dbReference type="Proteomes" id="UP001304515"/>
    </source>
</evidence>
<evidence type="ECO:0000313" key="1">
    <source>
        <dbReference type="EMBL" id="WNM19266.1"/>
    </source>
</evidence>
<dbReference type="AlphaFoldDB" id="A0AA96EW41"/>
<reference evidence="1 3" key="1">
    <citation type="submission" date="2023-09" db="EMBL/GenBank/DDBJ databases">
        <title>Flavobacterium sp. a novel bacteria isolate from Pepper rhizosphere.</title>
        <authorList>
            <person name="Peng Y."/>
            <person name="Lee J."/>
        </authorList>
    </citation>
    <scope>NUCLEOTIDE SEQUENCE</scope>
    <source>
        <strain evidence="1">PMR2A8</strain>
        <strain evidence="2 3">PMTSA4</strain>
    </source>
</reference>
<proteinExistence type="predicted"/>
<protein>
    <submittedName>
        <fullName evidence="1">Uncharacterized protein</fullName>
    </submittedName>
</protein>
<dbReference type="RefSeq" id="WP_313324064.1">
    <property type="nucleotide sequence ID" value="NZ_CP134878.1"/>
</dbReference>
<name>A0AA96EW41_9FLAO</name>
<keyword evidence="3" id="KW-1185">Reference proteome</keyword>
<organism evidence="1">
    <name type="scientific">Flavobacterium capsici</name>
    <dbReference type="NCBI Taxonomy" id="3075618"/>
    <lineage>
        <taxon>Bacteria</taxon>
        <taxon>Pseudomonadati</taxon>
        <taxon>Bacteroidota</taxon>
        <taxon>Flavobacteriia</taxon>
        <taxon>Flavobacteriales</taxon>
        <taxon>Flavobacteriaceae</taxon>
        <taxon>Flavobacterium</taxon>
    </lineage>
</organism>
<accession>A0AA96J3T8</accession>
<dbReference type="EMBL" id="CP134878">
    <property type="protein sequence ID" value="WNM19266.1"/>
    <property type="molecule type" value="Genomic_DNA"/>
</dbReference>
<accession>A0AA96EW41</accession>
<dbReference type="Proteomes" id="UP001304515">
    <property type="component" value="Chromosome"/>
</dbReference>
<dbReference type="EMBL" id="CP134890">
    <property type="protein sequence ID" value="WNM20655.1"/>
    <property type="molecule type" value="Genomic_DNA"/>
</dbReference>
<sequence length="71" mass="8354">MYKIFKLIKQGEPYFSTSDQEYVLGEIENLPNGKENNFSTQELAFKAIEDNKIKMQLNQYTILPVITYRCL</sequence>